<evidence type="ECO:0000313" key="12">
    <source>
        <dbReference type="Proteomes" id="UP000257109"/>
    </source>
</evidence>
<dbReference type="GO" id="GO:0004497">
    <property type="term" value="F:monooxygenase activity"/>
    <property type="evidence" value="ECO:0007669"/>
    <property type="project" value="UniProtKB-KW"/>
</dbReference>
<evidence type="ECO:0000256" key="9">
    <source>
        <dbReference type="RuleBase" id="RU000461"/>
    </source>
</evidence>
<dbReference type="InterPro" id="IPR051996">
    <property type="entry name" value="Cytochrome_P450_78A"/>
</dbReference>
<keyword evidence="7 9" id="KW-0503">Monooxygenase</keyword>
<dbReference type="EMBL" id="QJKJ01000565">
    <property type="protein sequence ID" value="RDY11863.1"/>
    <property type="molecule type" value="Genomic_DNA"/>
</dbReference>
<dbReference type="InterPro" id="IPR036396">
    <property type="entry name" value="Cyt_P450_sf"/>
</dbReference>
<keyword evidence="10" id="KW-0472">Membrane</keyword>
<evidence type="ECO:0000256" key="7">
    <source>
        <dbReference type="ARBA" id="ARBA00023033"/>
    </source>
</evidence>
<keyword evidence="5 9" id="KW-0560">Oxidoreductase</keyword>
<evidence type="ECO:0000256" key="2">
    <source>
        <dbReference type="ARBA" id="ARBA00010617"/>
    </source>
</evidence>
<keyword evidence="6 8" id="KW-0408">Iron</keyword>
<dbReference type="AlphaFoldDB" id="A0A371I9Y5"/>
<comment type="similarity">
    <text evidence="2 9">Belongs to the cytochrome P450 family.</text>
</comment>
<dbReference type="GO" id="GO:0016705">
    <property type="term" value="F:oxidoreductase activity, acting on paired donors, with incorporation or reduction of molecular oxygen"/>
    <property type="evidence" value="ECO:0007669"/>
    <property type="project" value="InterPro"/>
</dbReference>
<dbReference type="GO" id="GO:0005506">
    <property type="term" value="F:iron ion binding"/>
    <property type="evidence" value="ECO:0007669"/>
    <property type="project" value="InterPro"/>
</dbReference>
<evidence type="ECO:0000256" key="6">
    <source>
        <dbReference type="ARBA" id="ARBA00023004"/>
    </source>
</evidence>
<evidence type="ECO:0000256" key="4">
    <source>
        <dbReference type="ARBA" id="ARBA00022723"/>
    </source>
</evidence>
<dbReference type="Proteomes" id="UP000257109">
    <property type="component" value="Unassembled WGS sequence"/>
</dbReference>
<dbReference type="InterPro" id="IPR017972">
    <property type="entry name" value="Cyt_P450_CS"/>
</dbReference>
<organism evidence="11 12">
    <name type="scientific">Mucuna pruriens</name>
    <name type="common">Velvet bean</name>
    <name type="synonym">Dolichos pruriens</name>
    <dbReference type="NCBI Taxonomy" id="157652"/>
    <lineage>
        <taxon>Eukaryota</taxon>
        <taxon>Viridiplantae</taxon>
        <taxon>Streptophyta</taxon>
        <taxon>Embryophyta</taxon>
        <taxon>Tracheophyta</taxon>
        <taxon>Spermatophyta</taxon>
        <taxon>Magnoliopsida</taxon>
        <taxon>eudicotyledons</taxon>
        <taxon>Gunneridae</taxon>
        <taxon>Pentapetalae</taxon>
        <taxon>rosids</taxon>
        <taxon>fabids</taxon>
        <taxon>Fabales</taxon>
        <taxon>Fabaceae</taxon>
        <taxon>Papilionoideae</taxon>
        <taxon>50 kb inversion clade</taxon>
        <taxon>NPAAA clade</taxon>
        <taxon>indigoferoid/millettioid clade</taxon>
        <taxon>Phaseoleae</taxon>
        <taxon>Mucuna</taxon>
    </lineage>
</organism>
<keyword evidence="12" id="KW-1185">Reference proteome</keyword>
<dbReference type="GO" id="GO:0048608">
    <property type="term" value="P:reproductive structure development"/>
    <property type="evidence" value="ECO:0007669"/>
    <property type="project" value="UniProtKB-ARBA"/>
</dbReference>
<dbReference type="Gene3D" id="1.10.630.10">
    <property type="entry name" value="Cytochrome P450"/>
    <property type="match status" value="1"/>
</dbReference>
<dbReference type="STRING" id="157652.A0A371I9Y5"/>
<dbReference type="PROSITE" id="PS00086">
    <property type="entry name" value="CYTOCHROME_P450"/>
    <property type="match status" value="1"/>
</dbReference>
<sequence>MIPTLVCLGTTVFQSTFSSYSCSLITLFLSTSLAVLAISLNYWLVPGGFAWRKYQTCYKNHAKISGPIGWPILGSLPVMGSLAHRKLAAMATSLKAKRLMALSLGSNPVVISSHPDTAREILCGPGFSDRPVKESARMLMFERAIGFAPYGTYWRHLRKVATTHMFSPRRISDMESLRQHVAGEMVTRTWKEMEAKGVVEVRGILHEGSLSNMLESVFGVNNNSLSSETKQVLGDMVKEGYDLIAKFNWEDYFPFRFLDFHGVKRRCHKLATKVNSVVGQIVQERKKSDQFLGQNDFLSALLSLPQEEKIAEPDVVAILWMNYPFNQKKINEMIFRGTDTVAILVEWIMAMMVLHQDVQMKAREEIDTCIGQNGDVRDSDIGKLPYLQAIVKEVLRLHPPGPLLSWARLAIHDVHVDKVVVPAGTTAMVNMWAISHDSCIWEEAWAFKPERFMKEDVSIMGSDMRLSPFGAGRRVCPGKSLGLTTVHLWLAQLLRNFIWLPLQPVDLSECLKLSLEMKNPLQCQVVRRFNTISS</sequence>
<dbReference type="PRINTS" id="PR00463">
    <property type="entry name" value="EP450I"/>
</dbReference>
<dbReference type="FunFam" id="1.10.630.10:FF:000016">
    <property type="entry name" value="Cytochrome P450 78A5"/>
    <property type="match status" value="1"/>
</dbReference>
<protein>
    <submittedName>
        <fullName evidence="11">Cytochrome P450 78A5</fullName>
    </submittedName>
</protein>
<comment type="cofactor">
    <cofactor evidence="1 8">
        <name>heme</name>
        <dbReference type="ChEBI" id="CHEBI:30413"/>
    </cofactor>
</comment>
<dbReference type="InterPro" id="IPR002401">
    <property type="entry name" value="Cyt_P450_E_grp-I"/>
</dbReference>
<keyword evidence="10" id="KW-0812">Transmembrane</keyword>
<dbReference type="PRINTS" id="PR00385">
    <property type="entry name" value="P450"/>
</dbReference>
<proteinExistence type="inferred from homology"/>
<keyword evidence="10" id="KW-1133">Transmembrane helix</keyword>
<dbReference type="SUPFAM" id="SSF48264">
    <property type="entry name" value="Cytochrome P450"/>
    <property type="match status" value="1"/>
</dbReference>
<feature type="non-terminal residue" evidence="11">
    <location>
        <position position="1"/>
    </location>
</feature>
<dbReference type="Pfam" id="PF00067">
    <property type="entry name" value="p450"/>
    <property type="match status" value="1"/>
</dbReference>
<name>A0A371I9Y5_MUCPR</name>
<comment type="caution">
    <text evidence="11">The sequence shown here is derived from an EMBL/GenBank/DDBJ whole genome shotgun (WGS) entry which is preliminary data.</text>
</comment>
<feature type="transmembrane region" description="Helical" evidence="10">
    <location>
        <begin position="24"/>
        <end position="45"/>
    </location>
</feature>
<evidence type="ECO:0000256" key="5">
    <source>
        <dbReference type="ARBA" id="ARBA00023002"/>
    </source>
</evidence>
<evidence type="ECO:0000256" key="10">
    <source>
        <dbReference type="SAM" id="Phobius"/>
    </source>
</evidence>
<accession>A0A371I9Y5</accession>
<evidence type="ECO:0000256" key="8">
    <source>
        <dbReference type="PIRSR" id="PIRSR602401-1"/>
    </source>
</evidence>
<dbReference type="PANTHER" id="PTHR47946:SF13">
    <property type="entry name" value="CYTOCHROME P450 FAMILY PROTEIN, EXPRESSED"/>
    <property type="match status" value="1"/>
</dbReference>
<evidence type="ECO:0000256" key="1">
    <source>
        <dbReference type="ARBA" id="ARBA00001971"/>
    </source>
</evidence>
<feature type="binding site" description="axial binding residue" evidence="8">
    <location>
        <position position="476"/>
    </location>
    <ligand>
        <name>heme</name>
        <dbReference type="ChEBI" id="CHEBI:30413"/>
    </ligand>
    <ligandPart>
        <name>Fe</name>
        <dbReference type="ChEBI" id="CHEBI:18248"/>
    </ligandPart>
</feature>
<evidence type="ECO:0000256" key="3">
    <source>
        <dbReference type="ARBA" id="ARBA00022617"/>
    </source>
</evidence>
<dbReference type="GO" id="GO:0020037">
    <property type="term" value="F:heme binding"/>
    <property type="evidence" value="ECO:0007669"/>
    <property type="project" value="InterPro"/>
</dbReference>
<gene>
    <name evidence="11" type="primary">CYP78A5</name>
    <name evidence="11" type="ORF">CR513_03442</name>
</gene>
<dbReference type="OrthoDB" id="3934656at2759"/>
<keyword evidence="3 8" id="KW-0349">Heme</keyword>
<evidence type="ECO:0000313" key="11">
    <source>
        <dbReference type="EMBL" id="RDY11863.1"/>
    </source>
</evidence>
<dbReference type="PANTHER" id="PTHR47946">
    <property type="entry name" value="CYTOCHROME P450 78A7-RELATED"/>
    <property type="match status" value="1"/>
</dbReference>
<reference evidence="11" key="1">
    <citation type="submission" date="2018-05" db="EMBL/GenBank/DDBJ databases">
        <title>Draft genome of Mucuna pruriens seed.</title>
        <authorList>
            <person name="Nnadi N.E."/>
            <person name="Vos R."/>
            <person name="Hasami M.H."/>
            <person name="Devisetty U.K."/>
            <person name="Aguiy J.C."/>
        </authorList>
    </citation>
    <scope>NUCLEOTIDE SEQUENCE [LARGE SCALE GENOMIC DNA]</scope>
    <source>
        <strain evidence="11">JCA_2017</strain>
    </source>
</reference>
<dbReference type="InterPro" id="IPR001128">
    <property type="entry name" value="Cyt_P450"/>
</dbReference>
<keyword evidence="4 8" id="KW-0479">Metal-binding</keyword>